<feature type="compositionally biased region" description="Low complexity" evidence="1">
    <location>
        <begin position="94"/>
        <end position="108"/>
    </location>
</feature>
<organism evidence="3 4">
    <name type="scientific">Scylla paramamosain</name>
    <name type="common">Mud crab</name>
    <dbReference type="NCBI Taxonomy" id="85552"/>
    <lineage>
        <taxon>Eukaryota</taxon>
        <taxon>Metazoa</taxon>
        <taxon>Ecdysozoa</taxon>
        <taxon>Arthropoda</taxon>
        <taxon>Crustacea</taxon>
        <taxon>Multicrustacea</taxon>
        <taxon>Malacostraca</taxon>
        <taxon>Eumalacostraca</taxon>
        <taxon>Eucarida</taxon>
        <taxon>Decapoda</taxon>
        <taxon>Pleocyemata</taxon>
        <taxon>Brachyura</taxon>
        <taxon>Eubrachyura</taxon>
        <taxon>Portunoidea</taxon>
        <taxon>Portunidae</taxon>
        <taxon>Portuninae</taxon>
        <taxon>Scylla</taxon>
    </lineage>
</organism>
<name>A0AAW0SWC7_SCYPA</name>
<reference evidence="3 4" key="1">
    <citation type="submission" date="2023-03" db="EMBL/GenBank/DDBJ databases">
        <title>High-quality genome of Scylla paramamosain provides insights in environmental adaptation.</title>
        <authorList>
            <person name="Zhang L."/>
        </authorList>
    </citation>
    <scope>NUCLEOTIDE SEQUENCE [LARGE SCALE GENOMIC DNA]</scope>
    <source>
        <strain evidence="3">LZ_2023a</strain>
        <tissue evidence="3">Muscle</tissue>
    </source>
</reference>
<comment type="caution">
    <text evidence="3">The sequence shown here is derived from an EMBL/GenBank/DDBJ whole genome shotgun (WGS) entry which is preliminary data.</text>
</comment>
<keyword evidence="2" id="KW-0812">Transmembrane</keyword>
<keyword evidence="4" id="KW-1185">Reference proteome</keyword>
<evidence type="ECO:0000313" key="3">
    <source>
        <dbReference type="EMBL" id="KAK8379259.1"/>
    </source>
</evidence>
<dbReference type="EMBL" id="JARAKH010000043">
    <property type="protein sequence ID" value="KAK8379259.1"/>
    <property type="molecule type" value="Genomic_DNA"/>
</dbReference>
<keyword evidence="2" id="KW-0472">Membrane</keyword>
<evidence type="ECO:0000313" key="4">
    <source>
        <dbReference type="Proteomes" id="UP001487740"/>
    </source>
</evidence>
<evidence type="ECO:0000256" key="2">
    <source>
        <dbReference type="SAM" id="Phobius"/>
    </source>
</evidence>
<protein>
    <submittedName>
        <fullName evidence="3">Uncharacterized protein</fullName>
    </submittedName>
</protein>
<dbReference type="AlphaFoldDB" id="A0AAW0SWC7"/>
<feature type="region of interest" description="Disordered" evidence="1">
    <location>
        <begin position="72"/>
        <end position="114"/>
    </location>
</feature>
<sequence length="114" mass="12185">MSTEAPRTSYFTLLDVWFVFLLLLASAVVLLHLLIEYALPAASPAPPHGLLGGGSNGVALKGEITRVHPIHKPEGLVSIDSDPNSRYSYHHHPTTTTTTTSGPTSATHRPISCC</sequence>
<proteinExistence type="predicted"/>
<keyword evidence="2" id="KW-1133">Transmembrane helix</keyword>
<feature type="transmembrane region" description="Helical" evidence="2">
    <location>
        <begin position="16"/>
        <end position="35"/>
    </location>
</feature>
<dbReference type="Proteomes" id="UP001487740">
    <property type="component" value="Unassembled WGS sequence"/>
</dbReference>
<evidence type="ECO:0000256" key="1">
    <source>
        <dbReference type="SAM" id="MobiDB-lite"/>
    </source>
</evidence>
<accession>A0AAW0SWC7</accession>
<gene>
    <name evidence="3" type="ORF">O3P69_019246</name>
</gene>